<dbReference type="InterPro" id="IPR020806">
    <property type="entry name" value="PKS_PP-bd"/>
</dbReference>
<dbReference type="SMART" id="SM00823">
    <property type="entry name" value="PKS_PP"/>
    <property type="match status" value="1"/>
</dbReference>
<dbReference type="InterPro" id="IPR000873">
    <property type="entry name" value="AMP-dep_synth/lig_dom"/>
</dbReference>
<dbReference type="Pfam" id="PF13193">
    <property type="entry name" value="AMP-binding_C"/>
    <property type="match status" value="1"/>
</dbReference>
<organism evidence="5 6">
    <name type="scientific">Streptomyces canus</name>
    <dbReference type="NCBI Taxonomy" id="58343"/>
    <lineage>
        <taxon>Bacteria</taxon>
        <taxon>Bacillati</taxon>
        <taxon>Actinomycetota</taxon>
        <taxon>Actinomycetes</taxon>
        <taxon>Kitasatosporales</taxon>
        <taxon>Streptomycetaceae</taxon>
        <taxon>Streptomyces</taxon>
        <taxon>Streptomyces aurantiacus group</taxon>
    </lineage>
</organism>
<dbReference type="RefSeq" id="WP_306984808.1">
    <property type="nucleotide sequence ID" value="NZ_JAUSYQ010000002.1"/>
</dbReference>
<dbReference type="Proteomes" id="UP001234216">
    <property type="component" value="Unassembled WGS sequence"/>
</dbReference>
<dbReference type="GO" id="GO:0043041">
    <property type="term" value="P:amino acid activation for nonribosomal peptide biosynthetic process"/>
    <property type="evidence" value="ECO:0007669"/>
    <property type="project" value="TreeGrafter"/>
</dbReference>
<dbReference type="GO" id="GO:0017000">
    <property type="term" value="P:antibiotic biosynthetic process"/>
    <property type="evidence" value="ECO:0007669"/>
    <property type="project" value="UniProtKB-ARBA"/>
</dbReference>
<dbReference type="InterPro" id="IPR036736">
    <property type="entry name" value="ACP-like_sf"/>
</dbReference>
<evidence type="ECO:0000259" key="4">
    <source>
        <dbReference type="PROSITE" id="PS50075"/>
    </source>
</evidence>
<keyword evidence="2" id="KW-0597">Phosphoprotein</keyword>
<dbReference type="SUPFAM" id="SSF56801">
    <property type="entry name" value="Acetyl-CoA synthetase-like"/>
    <property type="match status" value="1"/>
</dbReference>
<dbReference type="Pfam" id="PF00501">
    <property type="entry name" value="AMP-binding"/>
    <property type="match status" value="1"/>
</dbReference>
<reference evidence="5" key="1">
    <citation type="submission" date="2023-07" db="EMBL/GenBank/DDBJ databases">
        <title>Comparative genomics of wheat-associated soil bacteria to identify genetic determinants of phenazine resistance.</title>
        <authorList>
            <person name="Mouncey N."/>
        </authorList>
    </citation>
    <scope>NUCLEOTIDE SEQUENCE</scope>
    <source>
        <strain evidence="5">V4I22</strain>
    </source>
</reference>
<feature type="domain" description="Carrier" evidence="4">
    <location>
        <begin position="518"/>
        <end position="593"/>
    </location>
</feature>
<dbReference type="InterPro" id="IPR042099">
    <property type="entry name" value="ANL_N_sf"/>
</dbReference>
<dbReference type="PRINTS" id="PR00154">
    <property type="entry name" value="AMPBINDING"/>
</dbReference>
<dbReference type="InterPro" id="IPR020459">
    <property type="entry name" value="AMP-binding"/>
</dbReference>
<comment type="caution">
    <text evidence="5">The sequence shown here is derived from an EMBL/GenBank/DDBJ whole genome shotgun (WGS) entry which is preliminary data.</text>
</comment>
<evidence type="ECO:0000313" key="6">
    <source>
        <dbReference type="Proteomes" id="UP001234216"/>
    </source>
</evidence>
<dbReference type="AlphaFoldDB" id="A0AAW8FQL7"/>
<dbReference type="EMBL" id="JAUSZV010000005">
    <property type="protein sequence ID" value="MDQ0912437.1"/>
    <property type="molecule type" value="Genomic_DNA"/>
</dbReference>
<dbReference type="PROSITE" id="PS50075">
    <property type="entry name" value="CARRIER"/>
    <property type="match status" value="1"/>
</dbReference>
<sequence>MFADKCLHEIVENHARLTPDRIAVTAPEGRLTYGELDAGAQDVADALRAADVGPGTLVGLACAPGTALIVGMLGILKAGGCYVPIDPAYPDERVAFLLSDSGTKTVVADAQGARRLAGSGVDTVHVGDPLPRPRETDGPRTGRAPTPHDLAYVIYTSGSTGVPKGVLVEHRNVTALFDAAAEFGFVEQDTWTLFHSASFDFSVWEIWGALLHGGRLVVVPRAAMRAPRELLRLLVEEQVTVLSQTPSAFRQLLTDEAGALPSDSRLRLICLGGERLDVGLLSTWLERHEQSGPALVNMYGITETTVHVTRHKLSAVDLRRPDASPIGTPLPGMRISLRDASGAEVPDGTPGEVYVLGTGVARGYLNRPELDTERFTGEGDARAYRSGDLAVRTDDGSLTYLGRIDAQIKVRGYRIEPYEIETALALHPDVAEALVGTEQLADGDSRLVAAVRLADSAREQTGNEAGADLWLRDHAAAHLPAHLRPARYRFVDRLPLTPQGKSDRAAVGAPPSRPAEDTAAADTRRTVTDMVEAALGTGPLPADRDLFDLGATSLLFVRVIAEVNQRFGLSLNGSELKDTASVDNLVTAVVDRVGTVTSESR</sequence>
<dbReference type="InterPro" id="IPR010071">
    <property type="entry name" value="AA_adenyl_dom"/>
</dbReference>
<evidence type="ECO:0000256" key="3">
    <source>
        <dbReference type="SAM" id="MobiDB-lite"/>
    </source>
</evidence>
<dbReference type="FunFam" id="3.40.50.980:FF:000002">
    <property type="entry name" value="Enterobactin synthetase component F"/>
    <property type="match status" value="1"/>
</dbReference>
<dbReference type="NCBIfam" id="TIGR01733">
    <property type="entry name" value="AA-adenyl-dom"/>
    <property type="match status" value="1"/>
</dbReference>
<dbReference type="InterPro" id="IPR045851">
    <property type="entry name" value="AMP-bd_C_sf"/>
</dbReference>
<dbReference type="CDD" id="cd17643">
    <property type="entry name" value="A_NRPS_Cytc1-like"/>
    <property type="match status" value="1"/>
</dbReference>
<evidence type="ECO:0000313" key="5">
    <source>
        <dbReference type="EMBL" id="MDQ0912437.1"/>
    </source>
</evidence>
<dbReference type="GO" id="GO:0005829">
    <property type="term" value="C:cytosol"/>
    <property type="evidence" value="ECO:0007669"/>
    <property type="project" value="TreeGrafter"/>
</dbReference>
<evidence type="ECO:0000256" key="2">
    <source>
        <dbReference type="ARBA" id="ARBA00022553"/>
    </source>
</evidence>
<dbReference type="Pfam" id="PF00550">
    <property type="entry name" value="PP-binding"/>
    <property type="match status" value="1"/>
</dbReference>
<dbReference type="FunFam" id="3.40.50.12780:FF:000012">
    <property type="entry name" value="Non-ribosomal peptide synthetase"/>
    <property type="match status" value="1"/>
</dbReference>
<feature type="region of interest" description="Disordered" evidence="3">
    <location>
        <begin position="499"/>
        <end position="524"/>
    </location>
</feature>
<dbReference type="SUPFAM" id="SSF47336">
    <property type="entry name" value="ACP-like"/>
    <property type="match status" value="1"/>
</dbReference>
<dbReference type="PROSITE" id="PS00455">
    <property type="entry name" value="AMP_BINDING"/>
    <property type="match status" value="1"/>
</dbReference>
<dbReference type="InterPro" id="IPR009081">
    <property type="entry name" value="PP-bd_ACP"/>
</dbReference>
<dbReference type="InterPro" id="IPR020845">
    <property type="entry name" value="AMP-binding_CS"/>
</dbReference>
<evidence type="ECO:0000256" key="1">
    <source>
        <dbReference type="ARBA" id="ARBA00022450"/>
    </source>
</evidence>
<dbReference type="Gene3D" id="3.30.300.30">
    <property type="match status" value="1"/>
</dbReference>
<dbReference type="FunFam" id="3.40.50.980:FF:000001">
    <property type="entry name" value="Non-ribosomal peptide synthetase"/>
    <property type="match status" value="1"/>
</dbReference>
<dbReference type="Gene3D" id="3.40.50.12780">
    <property type="entry name" value="N-terminal domain of ligase-like"/>
    <property type="match status" value="1"/>
</dbReference>
<dbReference type="InterPro" id="IPR025110">
    <property type="entry name" value="AMP-bd_C"/>
</dbReference>
<dbReference type="PANTHER" id="PTHR45527">
    <property type="entry name" value="NONRIBOSOMAL PEPTIDE SYNTHETASE"/>
    <property type="match status" value="1"/>
</dbReference>
<protein>
    <submittedName>
        <fullName evidence="5">Amino acid adenylation domain-containing protein</fullName>
    </submittedName>
</protein>
<gene>
    <name evidence="5" type="ORF">QFZ22_008422</name>
</gene>
<dbReference type="GO" id="GO:0031177">
    <property type="term" value="F:phosphopantetheine binding"/>
    <property type="evidence" value="ECO:0007669"/>
    <property type="project" value="InterPro"/>
</dbReference>
<accession>A0AAW8FQL7</accession>
<keyword evidence="1" id="KW-0596">Phosphopantetheine</keyword>
<dbReference type="PANTHER" id="PTHR45527:SF14">
    <property type="entry name" value="PLIPASTATIN SYNTHASE SUBUNIT B"/>
    <property type="match status" value="1"/>
</dbReference>
<dbReference type="Gene3D" id="1.10.1200.10">
    <property type="entry name" value="ACP-like"/>
    <property type="match status" value="1"/>
</dbReference>
<proteinExistence type="predicted"/>
<name>A0AAW8FQL7_9ACTN</name>
<dbReference type="GO" id="GO:0044550">
    <property type="term" value="P:secondary metabolite biosynthetic process"/>
    <property type="evidence" value="ECO:0007669"/>
    <property type="project" value="TreeGrafter"/>
</dbReference>